<dbReference type="EMBL" id="CAKLDI010000001">
    <property type="protein sequence ID" value="CAH0534455.1"/>
    <property type="molecule type" value="Genomic_DNA"/>
</dbReference>
<evidence type="ECO:0000256" key="10">
    <source>
        <dbReference type="ARBA" id="ARBA00022984"/>
    </source>
</evidence>
<evidence type="ECO:0000256" key="5">
    <source>
        <dbReference type="ARBA" id="ARBA00022645"/>
    </source>
</evidence>
<keyword evidence="11 16" id="KW-1133">Transmembrane helix</keyword>
<evidence type="ECO:0000256" key="2">
    <source>
        <dbReference type="ARBA" id="ARBA00022475"/>
    </source>
</evidence>
<dbReference type="Gene3D" id="3.90.1310.10">
    <property type="entry name" value="Penicillin-binding protein 2a (Domain 2)"/>
    <property type="match status" value="1"/>
</dbReference>
<proteinExistence type="inferred from homology"/>
<sequence>MINWPWRKAPDNKDKKRKPNTRRVNAARHSSKTPTKAANKVVAKPNSKTPATATSSRRQEPAAFVQWRYWLMCAGLIGVFALLIGRAAFIQVIEPDRLVYEGDLRSLRVKTMPSARGMITDRNGEPLAVSVPVQAIWADPYTVHKEHGLDDLTPWYALADVLGMDRKQLIDRVQSHPKRRFIYLQRQVSPAMAAYVKKLDIPGVSLKDESRRFYPTGEVSAHLVGVTGIDGKGLEGVELSFNQALTGEAGKLTVRKDRHGRVVENIATEDRELAQEVHLSIDQRIQALAYRALKQAVADTRATAGSLVMIDVLTGEVIALVNAPSYNPNNRNDRQSFRMRNRAITDAMEPGSTVKPFVVLAALENGVATKDTMIDTGNGIMQIGGSRVRDVSRVGYASLTKILQKSSNIGVSKLSLAMPVQALLGMYSSVGLSDHPGTGLKSEQAGFFPYRTRWSDFERATLSFGYGLSVTAMQLAKAYATLGAYGESHDISILKLKGDVQGTQIASRQHAKEVLAMLETVTQEGGSARAAAVDGYRVGAKTGTSRKARSGGYSDQYVALTAGVAPISHPRLALVVVIDEPQGDRYYGGQVAAPVFSEVMGSALQLLNVAPDAATSGQMNIVKQ</sequence>
<keyword evidence="6 16" id="KW-0645">Protease</keyword>
<comment type="caution">
    <text evidence="20">The sequence shown here is derived from an EMBL/GenBank/DDBJ whole genome shotgun (WGS) entry which is preliminary data.</text>
</comment>
<evidence type="ECO:0000256" key="14">
    <source>
        <dbReference type="ARBA" id="ARBA00023306"/>
    </source>
</evidence>
<dbReference type="Proteomes" id="UP000838672">
    <property type="component" value="Unassembled WGS sequence"/>
</dbReference>
<dbReference type="EC" id="3.4.16.4" evidence="16"/>
<evidence type="ECO:0000313" key="20">
    <source>
        <dbReference type="EMBL" id="CAH0534455.1"/>
    </source>
</evidence>
<gene>
    <name evidence="16 20" type="primary">ftsI</name>
    <name evidence="20" type="ORF">VST7929_02387</name>
</gene>
<keyword evidence="3 16" id="KW-0997">Cell inner membrane</keyword>
<evidence type="ECO:0000256" key="16">
    <source>
        <dbReference type="HAMAP-Rule" id="MF_02080"/>
    </source>
</evidence>
<evidence type="ECO:0000256" key="1">
    <source>
        <dbReference type="ARBA" id="ARBA00004370"/>
    </source>
</evidence>
<organism evidence="20 21">
    <name type="scientific">Vibrio stylophorae</name>
    <dbReference type="NCBI Taxonomy" id="659351"/>
    <lineage>
        <taxon>Bacteria</taxon>
        <taxon>Pseudomonadati</taxon>
        <taxon>Pseudomonadota</taxon>
        <taxon>Gammaproteobacteria</taxon>
        <taxon>Vibrionales</taxon>
        <taxon>Vibrionaceae</taxon>
        <taxon>Vibrio</taxon>
    </lineage>
</organism>
<feature type="compositionally biased region" description="Polar residues" evidence="17">
    <location>
        <begin position="46"/>
        <end position="56"/>
    </location>
</feature>
<keyword evidence="21" id="KW-1185">Reference proteome</keyword>
<name>A0ABN8DUJ1_9VIBR</name>
<evidence type="ECO:0000256" key="8">
    <source>
        <dbReference type="ARBA" id="ARBA00022801"/>
    </source>
</evidence>
<evidence type="ECO:0000259" key="18">
    <source>
        <dbReference type="Pfam" id="PF00905"/>
    </source>
</evidence>
<dbReference type="Gene3D" id="3.40.710.10">
    <property type="entry name" value="DD-peptidase/beta-lactamase superfamily"/>
    <property type="match status" value="1"/>
</dbReference>
<dbReference type="GO" id="GO:0009002">
    <property type="term" value="F:serine-type D-Ala-D-Ala carboxypeptidase activity"/>
    <property type="evidence" value="ECO:0007669"/>
    <property type="project" value="UniProtKB-EC"/>
</dbReference>
<feature type="domain" description="Penicillin-binding protein dimerisation" evidence="19">
    <location>
        <begin position="113"/>
        <end position="266"/>
    </location>
</feature>
<feature type="active site" description="Acyl-ester intermediate" evidence="16">
    <location>
        <position position="352"/>
    </location>
</feature>
<dbReference type="Pfam" id="PF00905">
    <property type="entry name" value="Transpeptidase"/>
    <property type="match status" value="1"/>
</dbReference>
<evidence type="ECO:0000256" key="15">
    <source>
        <dbReference type="ARBA" id="ARBA00023316"/>
    </source>
</evidence>
<keyword evidence="10 16" id="KW-0573">Peptidoglycan synthesis</keyword>
<feature type="transmembrane region" description="Helical" evidence="16">
    <location>
        <begin position="67"/>
        <end position="89"/>
    </location>
</feature>
<keyword evidence="12 16" id="KW-0472">Membrane</keyword>
<reference evidence="20" key="1">
    <citation type="submission" date="2021-11" db="EMBL/GenBank/DDBJ databases">
        <authorList>
            <person name="Rodrigo-Torres L."/>
            <person name="Arahal R. D."/>
            <person name="Lucena T."/>
        </authorList>
    </citation>
    <scope>NUCLEOTIDE SEQUENCE</scope>
    <source>
        <strain evidence="20">CECT 7929</strain>
    </source>
</reference>
<keyword evidence="2 16" id="KW-1003">Cell membrane</keyword>
<dbReference type="Pfam" id="PF03717">
    <property type="entry name" value="PBP_dimer"/>
    <property type="match status" value="1"/>
</dbReference>
<dbReference type="SUPFAM" id="SSF56601">
    <property type="entry name" value="beta-lactamase/transpeptidase-like"/>
    <property type="match status" value="1"/>
</dbReference>
<dbReference type="InterPro" id="IPR050515">
    <property type="entry name" value="Beta-lactam/transpept"/>
</dbReference>
<keyword evidence="14 16" id="KW-0131">Cell cycle</keyword>
<dbReference type="InterPro" id="IPR012338">
    <property type="entry name" value="Beta-lactam/transpept-like"/>
</dbReference>
<feature type="compositionally biased region" description="Basic residues" evidence="17">
    <location>
        <begin position="15"/>
        <end position="31"/>
    </location>
</feature>
<comment type="subcellular location">
    <subcellularLocation>
        <location evidence="16">Cell inner membrane</location>
        <topology evidence="16">Single-pass membrane protein</topology>
    </subcellularLocation>
    <subcellularLocation>
        <location evidence="1">Membrane</location>
    </subcellularLocation>
</comment>
<protein>
    <recommendedName>
        <fullName evidence="16">Peptidoglycan D,D-transpeptidase FtsI</fullName>
        <ecNumber evidence="16">3.4.16.4</ecNumber>
    </recommendedName>
    <alternativeName>
        <fullName evidence="16">Penicillin-binding protein 3</fullName>
        <shortName evidence="16">PBP-3</shortName>
    </alternativeName>
</protein>
<keyword evidence="4 16" id="KW-0132">Cell division</keyword>
<dbReference type="InterPro" id="IPR036138">
    <property type="entry name" value="PBP_dimer_sf"/>
</dbReference>
<comment type="function">
    <text evidence="16">Catalyzes cross-linking of the peptidoglycan cell wall at the division septum.</text>
</comment>
<comment type="similarity">
    <text evidence="16">Belongs to the transpeptidase family. FtsI subfamily.</text>
</comment>
<evidence type="ECO:0000256" key="7">
    <source>
        <dbReference type="ARBA" id="ARBA00022692"/>
    </source>
</evidence>
<comment type="catalytic activity">
    <reaction evidence="16">
        <text>Preferential cleavage: (Ac)2-L-Lys-D-Ala-|-D-Ala. Also transpeptidation of peptidyl-alanyl moieties that are N-acyl substituents of D-alanine.</text>
        <dbReference type="EC" id="3.4.16.4"/>
    </reaction>
</comment>
<evidence type="ECO:0000256" key="4">
    <source>
        <dbReference type="ARBA" id="ARBA00022618"/>
    </source>
</evidence>
<accession>A0ABN8DUJ1</accession>
<dbReference type="InterPro" id="IPR037532">
    <property type="entry name" value="FtsI_transpept"/>
</dbReference>
<evidence type="ECO:0000256" key="9">
    <source>
        <dbReference type="ARBA" id="ARBA00022960"/>
    </source>
</evidence>
<evidence type="ECO:0000313" key="21">
    <source>
        <dbReference type="Proteomes" id="UP000838672"/>
    </source>
</evidence>
<dbReference type="PANTHER" id="PTHR30627">
    <property type="entry name" value="PEPTIDOGLYCAN D,D-TRANSPEPTIDASE"/>
    <property type="match status" value="1"/>
</dbReference>
<evidence type="ECO:0000256" key="12">
    <source>
        <dbReference type="ARBA" id="ARBA00023136"/>
    </source>
</evidence>
<keyword evidence="5 16" id="KW-0121">Carboxypeptidase</keyword>
<dbReference type="SUPFAM" id="SSF56519">
    <property type="entry name" value="Penicillin binding protein dimerisation domain"/>
    <property type="match status" value="1"/>
</dbReference>
<feature type="region of interest" description="Disordered" evidence="17">
    <location>
        <begin position="1"/>
        <end position="57"/>
    </location>
</feature>
<evidence type="ECO:0000256" key="13">
    <source>
        <dbReference type="ARBA" id="ARBA00023210"/>
    </source>
</evidence>
<keyword evidence="8 16" id="KW-0378">Hydrolase</keyword>
<dbReference type="PANTHER" id="PTHR30627:SF1">
    <property type="entry name" value="PEPTIDOGLYCAN D,D-TRANSPEPTIDASE FTSI"/>
    <property type="match status" value="1"/>
</dbReference>
<dbReference type="InterPro" id="IPR005311">
    <property type="entry name" value="PBP_dimer"/>
</dbReference>
<feature type="domain" description="Penicillin-binding protein transpeptidase" evidence="18">
    <location>
        <begin position="305"/>
        <end position="600"/>
    </location>
</feature>
<keyword evidence="9 16" id="KW-0133">Cell shape</keyword>
<comment type="pathway">
    <text evidence="16">Cell wall biogenesis; peptidoglycan biosynthesis.</text>
</comment>
<keyword evidence="13 16" id="KW-0717">Septation</keyword>
<dbReference type="InterPro" id="IPR001460">
    <property type="entry name" value="PCN-bd_Tpept"/>
</dbReference>
<dbReference type="Gene3D" id="3.30.450.330">
    <property type="match status" value="1"/>
</dbReference>
<evidence type="ECO:0000256" key="6">
    <source>
        <dbReference type="ARBA" id="ARBA00022670"/>
    </source>
</evidence>
<evidence type="ECO:0000256" key="11">
    <source>
        <dbReference type="ARBA" id="ARBA00022989"/>
    </source>
</evidence>
<keyword evidence="7 16" id="KW-0812">Transmembrane</keyword>
<evidence type="ECO:0000256" key="3">
    <source>
        <dbReference type="ARBA" id="ARBA00022519"/>
    </source>
</evidence>
<evidence type="ECO:0000259" key="19">
    <source>
        <dbReference type="Pfam" id="PF03717"/>
    </source>
</evidence>
<evidence type="ECO:0000256" key="17">
    <source>
        <dbReference type="SAM" id="MobiDB-lite"/>
    </source>
</evidence>
<dbReference type="HAMAP" id="MF_02080">
    <property type="entry name" value="FtsI_transpept"/>
    <property type="match status" value="1"/>
</dbReference>
<keyword evidence="15 16" id="KW-0961">Cell wall biogenesis/degradation</keyword>